<evidence type="ECO:0000313" key="4">
    <source>
        <dbReference type="Proteomes" id="UP001157418"/>
    </source>
</evidence>
<keyword evidence="1" id="KW-0812">Transmembrane</keyword>
<dbReference type="PANTHER" id="PTHR46496:SF6">
    <property type="entry name" value="ZEAXANTHIN EPOXIDASE, CHLOROPLASTIC-LIKE ISOFORM X1"/>
    <property type="match status" value="1"/>
</dbReference>
<dbReference type="InterPro" id="IPR002938">
    <property type="entry name" value="FAD-bd"/>
</dbReference>
<dbReference type="InterPro" id="IPR036188">
    <property type="entry name" value="FAD/NAD-bd_sf"/>
</dbReference>
<feature type="transmembrane region" description="Helical" evidence="1">
    <location>
        <begin position="84"/>
        <end position="102"/>
    </location>
</feature>
<dbReference type="PANTHER" id="PTHR46496">
    <property type="match status" value="1"/>
</dbReference>
<sequence>MASPQCLTRTSYHHLDQTNNLSPKVFSISCSIINTKKNSIISSTCRNPKRTRRYEVIAKNNSSSTEIKHETYEGVEKKKKERRFRILIAGGGIGGLVLALAAKERGFEVMVFEKNLSAIRGEGRYRGPIQLMSSALGVLMDIHKGVAEQVMNAGCVTGDRMNGLVDGVSGDWLAKIDLLAPAIKKGLPVTLVISRTTLQEILLKAVGNHIVFNNSKVVEISQDPHKVVATLDDGRQFEGDILVGADGIWSEVRKKLFGTQEASYSGYTCYSGLVDYVPSYTNSIGYRVFLGRNQYFVASDVGNGKMQWYAFHKEPQIGSGNLEDHAGKKVRLTKLFGSWCSDVTTLIAKTREEMILRRDIYDRDMIYSWGKGRVTLLGDAAHPLQPNLGLGGCLAIEDCHRLIHELESIKKSEYNAIKLIDITSVLKRYEQKRMLRTMITHGVTRMASKSLSGYQSFTSLSAFRLPVQVSEFLQMVSSYFLTWLVAGEADMLKKQDQQIEGKKHKVLLQYNRKR</sequence>
<reference evidence="3 4" key="1">
    <citation type="submission" date="2022-01" db="EMBL/GenBank/DDBJ databases">
        <authorList>
            <person name="Xiong W."/>
            <person name="Schranz E."/>
        </authorList>
    </citation>
    <scope>NUCLEOTIDE SEQUENCE [LARGE SCALE GENOMIC DNA]</scope>
</reference>
<proteinExistence type="predicted"/>
<dbReference type="AlphaFoldDB" id="A0AAU9P3V0"/>
<evidence type="ECO:0000259" key="2">
    <source>
        <dbReference type="Pfam" id="PF01494"/>
    </source>
</evidence>
<name>A0AAU9P3V0_9ASTR</name>
<comment type="caution">
    <text evidence="3">The sequence shown here is derived from an EMBL/GenBank/DDBJ whole genome shotgun (WGS) entry which is preliminary data.</text>
</comment>
<dbReference type="Proteomes" id="UP001157418">
    <property type="component" value="Unassembled WGS sequence"/>
</dbReference>
<dbReference type="EMBL" id="CAKMRJ010005523">
    <property type="protein sequence ID" value="CAH1444937.1"/>
    <property type="molecule type" value="Genomic_DNA"/>
</dbReference>
<evidence type="ECO:0000313" key="3">
    <source>
        <dbReference type="EMBL" id="CAH1444937.1"/>
    </source>
</evidence>
<dbReference type="Pfam" id="PF01494">
    <property type="entry name" value="FAD_binding_3"/>
    <property type="match status" value="1"/>
</dbReference>
<keyword evidence="4" id="KW-1185">Reference proteome</keyword>
<evidence type="ECO:0000256" key="1">
    <source>
        <dbReference type="SAM" id="Phobius"/>
    </source>
</evidence>
<keyword evidence="1" id="KW-0472">Membrane</keyword>
<gene>
    <name evidence="3" type="ORF">LVIROSA_LOCUS30735</name>
</gene>
<dbReference type="Gene3D" id="3.50.50.60">
    <property type="entry name" value="FAD/NAD(P)-binding domain"/>
    <property type="match status" value="1"/>
</dbReference>
<feature type="domain" description="FAD-binding" evidence="2">
    <location>
        <begin position="85"/>
        <end position="408"/>
    </location>
</feature>
<accession>A0AAU9P3V0</accession>
<dbReference type="GO" id="GO:0071949">
    <property type="term" value="F:FAD binding"/>
    <property type="evidence" value="ECO:0007669"/>
    <property type="project" value="InterPro"/>
</dbReference>
<protein>
    <recommendedName>
        <fullName evidence="2">FAD-binding domain-containing protein</fullName>
    </recommendedName>
</protein>
<keyword evidence="1" id="KW-1133">Transmembrane helix</keyword>
<dbReference type="SUPFAM" id="SSF51905">
    <property type="entry name" value="FAD/NAD(P)-binding domain"/>
    <property type="match status" value="1"/>
</dbReference>
<dbReference type="PRINTS" id="PR00420">
    <property type="entry name" value="RNGMNOXGNASE"/>
</dbReference>
<organism evidence="3 4">
    <name type="scientific">Lactuca virosa</name>
    <dbReference type="NCBI Taxonomy" id="75947"/>
    <lineage>
        <taxon>Eukaryota</taxon>
        <taxon>Viridiplantae</taxon>
        <taxon>Streptophyta</taxon>
        <taxon>Embryophyta</taxon>
        <taxon>Tracheophyta</taxon>
        <taxon>Spermatophyta</taxon>
        <taxon>Magnoliopsida</taxon>
        <taxon>eudicotyledons</taxon>
        <taxon>Gunneridae</taxon>
        <taxon>Pentapetalae</taxon>
        <taxon>asterids</taxon>
        <taxon>campanulids</taxon>
        <taxon>Asterales</taxon>
        <taxon>Asteraceae</taxon>
        <taxon>Cichorioideae</taxon>
        <taxon>Cichorieae</taxon>
        <taxon>Lactucinae</taxon>
        <taxon>Lactuca</taxon>
    </lineage>
</organism>